<comment type="caution">
    <text evidence="2">The sequence shown here is derived from an EMBL/GenBank/DDBJ whole genome shotgun (WGS) entry which is preliminary data.</text>
</comment>
<organism evidence="2 3">
    <name type="scientific">Phytophthora fragariae</name>
    <dbReference type="NCBI Taxonomy" id="53985"/>
    <lineage>
        <taxon>Eukaryota</taxon>
        <taxon>Sar</taxon>
        <taxon>Stramenopiles</taxon>
        <taxon>Oomycota</taxon>
        <taxon>Peronosporomycetes</taxon>
        <taxon>Peronosporales</taxon>
        <taxon>Peronosporaceae</taxon>
        <taxon>Phytophthora</taxon>
    </lineage>
</organism>
<feature type="region of interest" description="Disordered" evidence="1">
    <location>
        <begin position="21"/>
        <end position="51"/>
    </location>
</feature>
<name>A0A6A3PEN1_9STRA</name>
<dbReference type="AlphaFoldDB" id="A0A6A3PEN1"/>
<sequence>MLSSSPADVHLTTLLLTLRATTTPRLSSSPADVHSTTLLLAPRSPPIEAQR</sequence>
<evidence type="ECO:0000313" key="3">
    <source>
        <dbReference type="Proteomes" id="UP000440732"/>
    </source>
</evidence>
<reference evidence="2 3" key="1">
    <citation type="submission" date="2018-08" db="EMBL/GenBank/DDBJ databases">
        <title>Genomic investigation of the strawberry pathogen Phytophthora fragariae indicates pathogenicity is determined by transcriptional variation in three key races.</title>
        <authorList>
            <person name="Adams T.M."/>
            <person name="Armitage A.D."/>
            <person name="Sobczyk M.K."/>
            <person name="Bates H.J."/>
            <person name="Dunwell J.M."/>
            <person name="Nellist C.F."/>
            <person name="Harrison R.J."/>
        </authorList>
    </citation>
    <scope>NUCLEOTIDE SEQUENCE [LARGE SCALE GENOMIC DNA]</scope>
    <source>
        <strain evidence="2 3">NOV-5</strain>
    </source>
</reference>
<proteinExistence type="predicted"/>
<dbReference type="EMBL" id="QXGA01010274">
    <property type="protein sequence ID" value="KAE9055581.1"/>
    <property type="molecule type" value="Genomic_DNA"/>
</dbReference>
<dbReference type="Proteomes" id="UP000440732">
    <property type="component" value="Unassembled WGS sequence"/>
</dbReference>
<evidence type="ECO:0000313" key="2">
    <source>
        <dbReference type="EMBL" id="KAE9055581.1"/>
    </source>
</evidence>
<feature type="compositionally biased region" description="Low complexity" evidence="1">
    <location>
        <begin position="21"/>
        <end position="31"/>
    </location>
</feature>
<protein>
    <submittedName>
        <fullName evidence="2">Uncharacterized protein</fullName>
    </submittedName>
</protein>
<evidence type="ECO:0000256" key="1">
    <source>
        <dbReference type="SAM" id="MobiDB-lite"/>
    </source>
</evidence>
<accession>A0A6A3PEN1</accession>
<gene>
    <name evidence="2" type="ORF">PF006_g32917</name>
</gene>